<evidence type="ECO:0000313" key="2">
    <source>
        <dbReference type="Proteomes" id="UP000789920"/>
    </source>
</evidence>
<reference evidence="1" key="1">
    <citation type="submission" date="2021-06" db="EMBL/GenBank/DDBJ databases">
        <authorList>
            <person name="Kallberg Y."/>
            <person name="Tangrot J."/>
            <person name="Rosling A."/>
        </authorList>
    </citation>
    <scope>NUCLEOTIDE SEQUENCE</scope>
    <source>
        <strain evidence="1">MA461A</strain>
    </source>
</reference>
<gene>
    <name evidence="1" type="ORF">RPERSI_LOCUS19154</name>
</gene>
<dbReference type="Proteomes" id="UP000789920">
    <property type="component" value="Unassembled WGS sequence"/>
</dbReference>
<organism evidence="1 2">
    <name type="scientific">Racocetra persica</name>
    <dbReference type="NCBI Taxonomy" id="160502"/>
    <lineage>
        <taxon>Eukaryota</taxon>
        <taxon>Fungi</taxon>
        <taxon>Fungi incertae sedis</taxon>
        <taxon>Mucoromycota</taxon>
        <taxon>Glomeromycotina</taxon>
        <taxon>Glomeromycetes</taxon>
        <taxon>Diversisporales</taxon>
        <taxon>Gigasporaceae</taxon>
        <taxon>Racocetra</taxon>
    </lineage>
</organism>
<proteinExistence type="predicted"/>
<protein>
    <submittedName>
        <fullName evidence="1">3622_t:CDS:1</fullName>
    </submittedName>
</protein>
<evidence type="ECO:0000313" key="1">
    <source>
        <dbReference type="EMBL" id="CAG8791028.1"/>
    </source>
</evidence>
<name>A0ACA9RFZ8_9GLOM</name>
<dbReference type="EMBL" id="CAJVQC010051982">
    <property type="protein sequence ID" value="CAG8791028.1"/>
    <property type="molecule type" value="Genomic_DNA"/>
</dbReference>
<accession>A0ACA9RFZ8</accession>
<sequence length="75" mass="8524">MSQPQQKVKSFWQSFKSLPRRTRIYLGLGGMVFALAGDHLAKILEQKYPNTNPLIPDDNSKTLSSKTPVDDFKRS</sequence>
<comment type="caution">
    <text evidence="1">The sequence shown here is derived from an EMBL/GenBank/DDBJ whole genome shotgun (WGS) entry which is preliminary data.</text>
</comment>
<keyword evidence="2" id="KW-1185">Reference proteome</keyword>